<feature type="domain" description="Retrotransposon gag" evidence="1">
    <location>
        <begin position="110"/>
        <end position="200"/>
    </location>
</feature>
<keyword evidence="3" id="KW-1185">Reference proteome</keyword>
<dbReference type="InterPro" id="IPR005162">
    <property type="entry name" value="Retrotrans_gag_dom"/>
</dbReference>
<reference evidence="2" key="3">
    <citation type="submission" date="2025-09" db="UniProtKB">
        <authorList>
            <consortium name="Ensembl"/>
        </authorList>
    </citation>
    <scope>IDENTIFICATION</scope>
</reference>
<evidence type="ECO:0000313" key="2">
    <source>
        <dbReference type="Ensembl" id="ENSOMYP00000107502.1"/>
    </source>
</evidence>
<dbReference type="Ensembl" id="ENSOMYT00000138333.1">
    <property type="protein sequence ID" value="ENSOMYP00000107502.1"/>
    <property type="gene ID" value="ENSOMYG00000058791.1"/>
</dbReference>
<dbReference type="PANTHER" id="PTHR15503:SF36">
    <property type="entry name" value="RETROTRANSPOSON GAG-LIKE PROTEIN 5"/>
    <property type="match status" value="1"/>
</dbReference>
<protein>
    <recommendedName>
        <fullName evidence="1">Retrotransposon gag domain-containing protein</fullName>
    </recommendedName>
</protein>
<reference evidence="2" key="2">
    <citation type="submission" date="2025-08" db="UniProtKB">
        <authorList>
            <consortium name="Ensembl"/>
        </authorList>
    </citation>
    <scope>IDENTIFICATION</scope>
</reference>
<sequence length="349" mass="38867">MDPATSDPLHSAVEIQGAMLGRHKQELSAARHAVETLATQVSNLTEQVHHLRLDPPATSRAFESPEPRINNPPCYSGEPTECRSFLTQCDIVFSLQPNTYSRSTARVAYVISLLIGRAREWGTAIWEARAECTNQYQDFKEEMIRVFDRSVFGEEASRALSSLCQGNRSITDYSIEFRTLAVSSGWNEPALLARLLEGFRAEVKDEILSREVPSSVDSLIGPSLSHASSCSAFSASRTSIVVSSVISVRWQLLSQPLLLSRRALSGPFPPRELLISSRIVLHPLLSLLHLTSLDSSLSRLTRQRWEWEPSFLSAPSLTTRSTHARIFLIACRRRNVTMMWVTANCSPSG</sequence>
<dbReference type="GeneTree" id="ENSGT00950000183173"/>
<organism evidence="2 3">
    <name type="scientific">Oncorhynchus mykiss</name>
    <name type="common">Rainbow trout</name>
    <name type="synonym">Salmo gairdneri</name>
    <dbReference type="NCBI Taxonomy" id="8022"/>
    <lineage>
        <taxon>Eukaryota</taxon>
        <taxon>Metazoa</taxon>
        <taxon>Chordata</taxon>
        <taxon>Craniata</taxon>
        <taxon>Vertebrata</taxon>
        <taxon>Euteleostomi</taxon>
        <taxon>Actinopterygii</taxon>
        <taxon>Neopterygii</taxon>
        <taxon>Teleostei</taxon>
        <taxon>Protacanthopterygii</taxon>
        <taxon>Salmoniformes</taxon>
        <taxon>Salmonidae</taxon>
        <taxon>Salmoninae</taxon>
        <taxon>Oncorhynchus</taxon>
    </lineage>
</organism>
<dbReference type="PANTHER" id="PTHR15503">
    <property type="entry name" value="LDOC1 RELATED"/>
    <property type="match status" value="1"/>
</dbReference>
<dbReference type="AlphaFoldDB" id="A0A8K9UM47"/>
<dbReference type="Pfam" id="PF03732">
    <property type="entry name" value="Retrotrans_gag"/>
    <property type="match status" value="1"/>
</dbReference>
<reference evidence="2" key="1">
    <citation type="submission" date="2020-07" db="EMBL/GenBank/DDBJ databases">
        <title>A long reads based de novo assembly of the rainbow trout Arlee double haploid line genome.</title>
        <authorList>
            <person name="Gao G."/>
            <person name="Palti Y."/>
        </authorList>
    </citation>
    <scope>NUCLEOTIDE SEQUENCE [LARGE SCALE GENOMIC DNA]</scope>
</reference>
<accession>A0A8K9UM47</accession>
<proteinExistence type="predicted"/>
<name>A0A8K9UM47_ONCMY</name>
<evidence type="ECO:0000313" key="3">
    <source>
        <dbReference type="Proteomes" id="UP000694395"/>
    </source>
</evidence>
<dbReference type="Proteomes" id="UP000694395">
    <property type="component" value="Chromosome 27"/>
</dbReference>
<dbReference type="InterPro" id="IPR032567">
    <property type="entry name" value="RTL1-rel"/>
</dbReference>
<evidence type="ECO:0000259" key="1">
    <source>
        <dbReference type="Pfam" id="PF03732"/>
    </source>
</evidence>